<dbReference type="CDD" id="cd11386">
    <property type="entry name" value="MCP_signal"/>
    <property type="match status" value="1"/>
</dbReference>
<keyword evidence="13" id="KW-1185">Reference proteome</keyword>
<dbReference type="SMART" id="SM01049">
    <property type="entry name" value="Cache_2"/>
    <property type="match status" value="1"/>
</dbReference>
<evidence type="ECO:0000256" key="5">
    <source>
        <dbReference type="ARBA" id="ARBA00023136"/>
    </source>
</evidence>
<evidence type="ECO:0000256" key="6">
    <source>
        <dbReference type="ARBA" id="ARBA00023224"/>
    </source>
</evidence>
<dbReference type="Pfam" id="PF17200">
    <property type="entry name" value="sCache_2"/>
    <property type="match status" value="1"/>
</dbReference>
<feature type="transmembrane region" description="Helical" evidence="9">
    <location>
        <begin position="190"/>
        <end position="209"/>
    </location>
</feature>
<evidence type="ECO:0000256" key="4">
    <source>
        <dbReference type="ARBA" id="ARBA00022989"/>
    </source>
</evidence>
<dbReference type="Gene3D" id="1.10.287.950">
    <property type="entry name" value="Methyl-accepting chemotaxis protein"/>
    <property type="match status" value="1"/>
</dbReference>
<evidence type="ECO:0000256" key="2">
    <source>
        <dbReference type="ARBA" id="ARBA00022475"/>
    </source>
</evidence>
<evidence type="ECO:0000259" key="11">
    <source>
        <dbReference type="PROSITE" id="PS50885"/>
    </source>
</evidence>
<dbReference type="PRINTS" id="PR00260">
    <property type="entry name" value="CHEMTRNSDUCR"/>
</dbReference>
<evidence type="ECO:0000256" key="9">
    <source>
        <dbReference type="SAM" id="Phobius"/>
    </source>
</evidence>
<dbReference type="InterPro" id="IPR033480">
    <property type="entry name" value="sCache_2"/>
</dbReference>
<dbReference type="PROSITE" id="PS50885">
    <property type="entry name" value="HAMP"/>
    <property type="match status" value="1"/>
</dbReference>
<evidence type="ECO:0000259" key="10">
    <source>
        <dbReference type="PROSITE" id="PS50111"/>
    </source>
</evidence>
<dbReference type="InterPro" id="IPR003660">
    <property type="entry name" value="HAMP_dom"/>
</dbReference>
<dbReference type="PROSITE" id="PS50111">
    <property type="entry name" value="CHEMOTAXIS_TRANSDUC_2"/>
    <property type="match status" value="1"/>
</dbReference>
<accession>A0ABY4WZP6</accession>
<keyword evidence="5 9" id="KW-0472">Membrane</keyword>
<keyword evidence="4 9" id="KW-1133">Transmembrane helix</keyword>
<gene>
    <name evidence="12" type="ORF">K6Q96_22270</name>
</gene>
<organism evidence="12 13">
    <name type="scientific">Grimontia kaedaensis</name>
    <dbReference type="NCBI Taxonomy" id="2872157"/>
    <lineage>
        <taxon>Bacteria</taxon>
        <taxon>Pseudomonadati</taxon>
        <taxon>Pseudomonadota</taxon>
        <taxon>Gammaproteobacteria</taxon>
        <taxon>Vibrionales</taxon>
        <taxon>Vibrionaceae</taxon>
        <taxon>Grimontia</taxon>
    </lineage>
</organism>
<evidence type="ECO:0000256" key="1">
    <source>
        <dbReference type="ARBA" id="ARBA00004651"/>
    </source>
</evidence>
<protein>
    <submittedName>
        <fullName evidence="12">Methyl-accepting chemotaxis protein</fullName>
    </submittedName>
</protein>
<feature type="transmembrane region" description="Helical" evidence="9">
    <location>
        <begin position="12"/>
        <end position="31"/>
    </location>
</feature>
<keyword evidence="2" id="KW-1003">Cell membrane</keyword>
<dbReference type="SMART" id="SM00304">
    <property type="entry name" value="HAMP"/>
    <property type="match status" value="1"/>
</dbReference>
<reference evidence="12" key="1">
    <citation type="submission" date="2021-08" db="EMBL/GenBank/DDBJ databases">
        <authorList>
            <person name="Sakaguchi M."/>
            <person name="Kikuchi T."/>
            <person name="Urbanczyk H."/>
        </authorList>
    </citation>
    <scope>NUCLEOTIDE SEQUENCE</scope>
    <source>
        <strain evidence="12">020920N</strain>
    </source>
</reference>
<feature type="domain" description="HAMP" evidence="11">
    <location>
        <begin position="210"/>
        <end position="263"/>
    </location>
</feature>
<dbReference type="CDD" id="cd06225">
    <property type="entry name" value="HAMP"/>
    <property type="match status" value="1"/>
</dbReference>
<keyword evidence="3 9" id="KW-0812">Transmembrane</keyword>
<evidence type="ECO:0000313" key="13">
    <source>
        <dbReference type="Proteomes" id="UP001056255"/>
    </source>
</evidence>
<dbReference type="Pfam" id="PF00672">
    <property type="entry name" value="HAMP"/>
    <property type="match status" value="1"/>
</dbReference>
<proteinExistence type="inferred from homology"/>
<dbReference type="InterPro" id="IPR004090">
    <property type="entry name" value="Chemotax_Me-accpt_rcpt"/>
</dbReference>
<dbReference type="Proteomes" id="UP001056255">
    <property type="component" value="Chromosome II"/>
</dbReference>
<dbReference type="EMBL" id="CP082276">
    <property type="protein sequence ID" value="USH04457.1"/>
    <property type="molecule type" value="Genomic_DNA"/>
</dbReference>
<dbReference type="Gene3D" id="3.30.450.20">
    <property type="entry name" value="PAS domain"/>
    <property type="match status" value="1"/>
</dbReference>
<sequence>MNALSIRQRLSLIIVIALLSLVSVTTISLIIKRDNMLEERKSQIQVLVETAESLVTRLYRQSQTGEISVQEAQQRAITAMDAMRYGTDGYFMIYDMNSTMVHHPIASNLIGKDLTDLQDVNGVYIIAEQVKKARSGGGFVPYHWKKAGADETPYPKIAYSLPFKPWGWVLNTGLYVDDVDAIFYEDVRKMLLLVGVIALVLAGISFTIARSITQPLSRLQNLLQTAEKNLDLTVRSRLQGKNEITDLGRAFNNLMTAFEETLTGIAQGATQLNSEVSKLETLSNHIVGASTQQSEDTGSIAALVEEFAASINTISHDADKMKSLSNENGAQAQKGANTMQLTISNMDQMSEKSQRSSSAVAELDLHSKEIEGIISVINDVAEQTNLLALNAAIEAARAGDQGRGFAVVADEVRNLAVRTSDSTKQIASTIQELRTGIEATVNHIEDSVSVVSDNMSQTHTAEQSVREMHQKSMDLINIIEEVSRSLQEQTIANQELARRIQGIADMAANNHESAEDVQGSAREVNNLVGKFRSSVGRFKVSNAL</sequence>
<comment type="subcellular location">
    <subcellularLocation>
        <location evidence="1">Cell membrane</location>
        <topology evidence="1">Multi-pass membrane protein</topology>
    </subcellularLocation>
</comment>
<dbReference type="SUPFAM" id="SSF58104">
    <property type="entry name" value="Methyl-accepting chemotaxis protein (MCP) signaling domain"/>
    <property type="match status" value="1"/>
</dbReference>
<feature type="domain" description="Methyl-accepting transducer" evidence="10">
    <location>
        <begin position="268"/>
        <end position="504"/>
    </location>
</feature>
<dbReference type="InterPro" id="IPR004089">
    <property type="entry name" value="MCPsignal_dom"/>
</dbReference>
<dbReference type="PANTHER" id="PTHR32089:SF119">
    <property type="entry name" value="METHYL-ACCEPTING CHEMOTAXIS PROTEIN CTPL"/>
    <property type="match status" value="1"/>
</dbReference>
<keyword evidence="6 8" id="KW-0807">Transducer</keyword>
<evidence type="ECO:0000256" key="8">
    <source>
        <dbReference type="PROSITE-ProRule" id="PRU00284"/>
    </source>
</evidence>
<name>A0ABY4WZP6_9GAMM</name>
<dbReference type="SMART" id="SM00283">
    <property type="entry name" value="MA"/>
    <property type="match status" value="1"/>
</dbReference>
<evidence type="ECO:0000313" key="12">
    <source>
        <dbReference type="EMBL" id="USH04457.1"/>
    </source>
</evidence>
<evidence type="ECO:0000256" key="3">
    <source>
        <dbReference type="ARBA" id="ARBA00022692"/>
    </source>
</evidence>
<dbReference type="Pfam" id="PF00015">
    <property type="entry name" value="MCPsignal"/>
    <property type="match status" value="1"/>
</dbReference>
<evidence type="ECO:0000256" key="7">
    <source>
        <dbReference type="ARBA" id="ARBA00029447"/>
    </source>
</evidence>
<dbReference type="PANTHER" id="PTHR32089">
    <property type="entry name" value="METHYL-ACCEPTING CHEMOTAXIS PROTEIN MCPB"/>
    <property type="match status" value="1"/>
</dbReference>
<dbReference type="RefSeq" id="WP_251880261.1">
    <property type="nucleotide sequence ID" value="NZ_CP082276.1"/>
</dbReference>
<comment type="similarity">
    <text evidence="7">Belongs to the methyl-accepting chemotaxis (MCP) protein family.</text>
</comment>